<sequence length="40" mass="4526">MVVDFRRPQSDHSSLNINVSNVENVKCTKFLGVHLAEDLI</sequence>
<gene>
    <name evidence="1" type="ORF">QTP70_018482</name>
</gene>
<proteinExistence type="predicted"/>
<dbReference type="EMBL" id="JAUCMX010000030">
    <property type="protein sequence ID" value="KAK3506729.1"/>
    <property type="molecule type" value="Genomic_DNA"/>
</dbReference>
<evidence type="ECO:0000313" key="2">
    <source>
        <dbReference type="Proteomes" id="UP001274896"/>
    </source>
</evidence>
<dbReference type="AlphaFoldDB" id="A0AAE0UHB5"/>
<reference evidence="1" key="1">
    <citation type="submission" date="2023-06" db="EMBL/GenBank/DDBJ databases">
        <title>Male Hemibagrus guttatus genome.</title>
        <authorList>
            <person name="Bian C."/>
        </authorList>
    </citation>
    <scope>NUCLEOTIDE SEQUENCE</scope>
    <source>
        <strain evidence="1">Male_cb2023</strain>
        <tissue evidence="1">Muscle</tissue>
    </source>
</reference>
<dbReference type="Proteomes" id="UP001274896">
    <property type="component" value="Unassembled WGS sequence"/>
</dbReference>
<accession>A0AAE0UHB5</accession>
<protein>
    <submittedName>
        <fullName evidence="1">Uncharacterized protein</fullName>
    </submittedName>
</protein>
<comment type="caution">
    <text evidence="1">The sequence shown here is derived from an EMBL/GenBank/DDBJ whole genome shotgun (WGS) entry which is preliminary data.</text>
</comment>
<organism evidence="1 2">
    <name type="scientific">Hemibagrus guttatus</name>
    <dbReference type="NCBI Taxonomy" id="175788"/>
    <lineage>
        <taxon>Eukaryota</taxon>
        <taxon>Metazoa</taxon>
        <taxon>Chordata</taxon>
        <taxon>Craniata</taxon>
        <taxon>Vertebrata</taxon>
        <taxon>Euteleostomi</taxon>
        <taxon>Actinopterygii</taxon>
        <taxon>Neopterygii</taxon>
        <taxon>Teleostei</taxon>
        <taxon>Ostariophysi</taxon>
        <taxon>Siluriformes</taxon>
        <taxon>Bagridae</taxon>
        <taxon>Hemibagrus</taxon>
    </lineage>
</organism>
<evidence type="ECO:0000313" key="1">
    <source>
        <dbReference type="EMBL" id="KAK3506729.1"/>
    </source>
</evidence>
<name>A0AAE0UHB5_9TELE</name>
<keyword evidence="2" id="KW-1185">Reference proteome</keyword>